<dbReference type="InterPro" id="IPR028098">
    <property type="entry name" value="Glyco_trans_4-like_N"/>
</dbReference>
<dbReference type="Proteomes" id="UP001430306">
    <property type="component" value="Unassembled WGS sequence"/>
</dbReference>
<dbReference type="PANTHER" id="PTHR12526:SF510">
    <property type="entry name" value="D-INOSITOL 3-PHOSPHATE GLYCOSYLTRANSFERASE"/>
    <property type="match status" value="1"/>
</dbReference>
<evidence type="ECO:0000256" key="2">
    <source>
        <dbReference type="ARBA" id="ARBA00022679"/>
    </source>
</evidence>
<reference evidence="4" key="1">
    <citation type="submission" date="2021-11" db="EMBL/GenBank/DDBJ databases">
        <title>Genome sequence.</title>
        <authorList>
            <person name="Sun Q."/>
        </authorList>
    </citation>
    <scope>NUCLEOTIDE SEQUENCE</scope>
    <source>
        <strain evidence="4">JC740</strain>
    </source>
</reference>
<keyword evidence="2" id="KW-0808">Transferase</keyword>
<dbReference type="Pfam" id="PF13439">
    <property type="entry name" value="Glyco_transf_4"/>
    <property type="match status" value="1"/>
</dbReference>
<dbReference type="Gene3D" id="3.40.50.2000">
    <property type="entry name" value="Glycogen Phosphorylase B"/>
    <property type="match status" value="2"/>
</dbReference>
<dbReference type="Pfam" id="PF13692">
    <property type="entry name" value="Glyco_trans_1_4"/>
    <property type="match status" value="1"/>
</dbReference>
<dbReference type="PANTHER" id="PTHR12526">
    <property type="entry name" value="GLYCOSYLTRANSFERASE"/>
    <property type="match status" value="1"/>
</dbReference>
<keyword evidence="1" id="KW-0328">Glycosyltransferase</keyword>
<proteinExistence type="predicted"/>
<evidence type="ECO:0000256" key="1">
    <source>
        <dbReference type="ARBA" id="ARBA00022676"/>
    </source>
</evidence>
<evidence type="ECO:0000259" key="3">
    <source>
        <dbReference type="Pfam" id="PF13439"/>
    </source>
</evidence>
<name>A0ABS8NB14_9BACT</name>
<evidence type="ECO:0000313" key="5">
    <source>
        <dbReference type="Proteomes" id="UP001430306"/>
    </source>
</evidence>
<organism evidence="4 5">
    <name type="scientific">Rhodopirellula halodulae</name>
    <dbReference type="NCBI Taxonomy" id="2894198"/>
    <lineage>
        <taxon>Bacteria</taxon>
        <taxon>Pseudomonadati</taxon>
        <taxon>Planctomycetota</taxon>
        <taxon>Planctomycetia</taxon>
        <taxon>Pirellulales</taxon>
        <taxon>Pirellulaceae</taxon>
        <taxon>Rhodopirellula</taxon>
    </lineage>
</organism>
<keyword evidence="5" id="KW-1185">Reference proteome</keyword>
<sequence length="397" mass="43769">MASSMRGGGSEWQTALLAKHLDREKFEVHLYLTQAEGDLLWEIPSDVQAHHPPGSFPPSIWDRLPGGMLRRQAQWFGELTKSLDADVIYDRTFHMTLLAGHPSAEKASGRARPRVSTIVSPPHVALPMVEKRFVALKRRYLAAAYRRSFRVIAVSDAARQSAIDFYGLPASSIQTIRNPVDVEAVRVAAKRGSAPTDDADGLRLAVVGRMTEEKGHATLLQAIERLMSDWPEEQPPMQIRLIGDGPLRDDLQRQWRDIVLRAGPQDILHHVEFAGVIQPASGEIAASDGMILPSHFEGMPNVVLEAFALGVPVIATRAGGTVELQSSESEPTCFWADPRAPDSLARAIREFVVSPGERQVRRGWADRWVRQHHDLSDAVARISEQLLLAGSLPPASS</sequence>
<comment type="caution">
    <text evidence="4">The sequence shown here is derived from an EMBL/GenBank/DDBJ whole genome shotgun (WGS) entry which is preliminary data.</text>
</comment>
<dbReference type="SUPFAM" id="SSF53756">
    <property type="entry name" value="UDP-Glycosyltransferase/glycogen phosphorylase"/>
    <property type="match status" value="1"/>
</dbReference>
<feature type="domain" description="Glycosyltransferase subfamily 4-like N-terminal" evidence="3">
    <location>
        <begin position="8"/>
        <end position="183"/>
    </location>
</feature>
<dbReference type="EMBL" id="JAJKFW010000003">
    <property type="protein sequence ID" value="MCC9640744.1"/>
    <property type="molecule type" value="Genomic_DNA"/>
</dbReference>
<evidence type="ECO:0000313" key="4">
    <source>
        <dbReference type="EMBL" id="MCC9640744.1"/>
    </source>
</evidence>
<protein>
    <submittedName>
        <fullName evidence="4">Glycosyltransferase</fullName>
    </submittedName>
</protein>
<accession>A0ABS8NB14</accession>
<gene>
    <name evidence="4" type="ORF">LOC71_00540</name>
</gene>
<dbReference type="CDD" id="cd03811">
    <property type="entry name" value="GT4_GT28_WabH-like"/>
    <property type="match status" value="1"/>
</dbReference>